<dbReference type="EMBL" id="CAEZVI010000026">
    <property type="protein sequence ID" value="CAB4625532.1"/>
    <property type="molecule type" value="Genomic_DNA"/>
</dbReference>
<evidence type="ECO:0000313" key="2">
    <source>
        <dbReference type="EMBL" id="CAB4625532.1"/>
    </source>
</evidence>
<dbReference type="PANTHER" id="PTHR12788:SF10">
    <property type="entry name" value="PROTEIN-TYROSINE SULFOTRANSFERASE"/>
    <property type="match status" value="1"/>
</dbReference>
<dbReference type="GO" id="GO:0005794">
    <property type="term" value="C:Golgi apparatus"/>
    <property type="evidence" value="ECO:0007669"/>
    <property type="project" value="UniProtKB-ARBA"/>
</dbReference>
<sequence>MAENFSPVFIGGTGRSGTTITLNLLKRHPQFHASLPREIKFITSRHGLLDLVYHRPFSVEEDAHGFRFNVVTRLLPLIGKSRMHFFTDNLHGRWWSEDGKAGKPRGLVQSLSKDVVERAHTCFVQSFKSDPTGASREFFYTLARAQIKSEQIRYFGDSTPVNMMHSDQIKKLLPDARFINVIRDGRDVALSITKERWGPDDAYEGLKWWAHRILKSAQALSKVDKKSVFAFRIEDLVVHNRDDSYQNLLNFLQLDASTEMREYFEMTMSAERLHIGSWRTQVKDPERFDARYRSLCKKLQSKGVEIKDLD</sequence>
<dbReference type="SUPFAM" id="SSF52540">
    <property type="entry name" value="P-loop containing nucleoside triphosphate hydrolases"/>
    <property type="match status" value="1"/>
</dbReference>
<accession>A0A6J6ILW3</accession>
<organism evidence="2">
    <name type="scientific">freshwater metagenome</name>
    <dbReference type="NCBI Taxonomy" id="449393"/>
    <lineage>
        <taxon>unclassified sequences</taxon>
        <taxon>metagenomes</taxon>
        <taxon>ecological metagenomes</taxon>
    </lineage>
</organism>
<evidence type="ECO:0000256" key="1">
    <source>
        <dbReference type="ARBA" id="ARBA00022679"/>
    </source>
</evidence>
<dbReference type="AlphaFoldDB" id="A0A6J6ILW3"/>
<dbReference type="Pfam" id="PF13469">
    <property type="entry name" value="Sulfotransfer_3"/>
    <property type="match status" value="1"/>
</dbReference>
<name>A0A6J6ILW3_9ZZZZ</name>
<dbReference type="GO" id="GO:0008476">
    <property type="term" value="F:protein-tyrosine sulfotransferase activity"/>
    <property type="evidence" value="ECO:0007669"/>
    <property type="project" value="InterPro"/>
</dbReference>
<protein>
    <submittedName>
        <fullName evidence="2">Unannotated protein</fullName>
    </submittedName>
</protein>
<proteinExistence type="predicted"/>
<dbReference type="PANTHER" id="PTHR12788">
    <property type="entry name" value="PROTEIN-TYROSINE SULFOTRANSFERASE 2"/>
    <property type="match status" value="1"/>
</dbReference>
<reference evidence="2" key="1">
    <citation type="submission" date="2020-05" db="EMBL/GenBank/DDBJ databases">
        <authorList>
            <person name="Chiriac C."/>
            <person name="Salcher M."/>
            <person name="Ghai R."/>
            <person name="Kavagutti S V."/>
        </authorList>
    </citation>
    <scope>NUCLEOTIDE SEQUENCE</scope>
</reference>
<dbReference type="InterPro" id="IPR026634">
    <property type="entry name" value="TPST-like"/>
</dbReference>
<keyword evidence="1" id="KW-0808">Transferase</keyword>
<gene>
    <name evidence="2" type="ORF">UFOPK1981_00408</name>
</gene>
<dbReference type="Gene3D" id="3.40.50.300">
    <property type="entry name" value="P-loop containing nucleotide triphosphate hydrolases"/>
    <property type="match status" value="1"/>
</dbReference>
<dbReference type="InterPro" id="IPR027417">
    <property type="entry name" value="P-loop_NTPase"/>
</dbReference>